<dbReference type="EMBL" id="FOEV01000001">
    <property type="protein sequence ID" value="SEP55927.1"/>
    <property type="molecule type" value="Genomic_DNA"/>
</dbReference>
<evidence type="ECO:0000313" key="2">
    <source>
        <dbReference type="Proteomes" id="UP000183210"/>
    </source>
</evidence>
<protein>
    <submittedName>
        <fullName evidence="1">Uncharacterized protein</fullName>
    </submittedName>
</protein>
<dbReference type="AlphaFoldDB" id="A0A9X8M8B1"/>
<comment type="caution">
    <text evidence="1">The sequence shown here is derived from an EMBL/GenBank/DDBJ whole genome shotgun (WGS) entry which is preliminary data.</text>
</comment>
<dbReference type="Proteomes" id="UP000183210">
    <property type="component" value="Unassembled WGS sequence"/>
</dbReference>
<proteinExistence type="predicted"/>
<reference evidence="1 2" key="1">
    <citation type="submission" date="2016-10" db="EMBL/GenBank/DDBJ databases">
        <authorList>
            <person name="Varghese N."/>
            <person name="Submissions S."/>
        </authorList>
    </citation>
    <scope>NUCLEOTIDE SEQUENCE [LARGE SCALE GENOMIC DNA]</scope>
    <source>
        <strain evidence="1 2">LMG 21974</strain>
    </source>
</reference>
<evidence type="ECO:0000313" key="1">
    <source>
        <dbReference type="EMBL" id="SEP55927.1"/>
    </source>
</evidence>
<gene>
    <name evidence="1" type="ORF">SAMN05216409_10149</name>
</gene>
<name>A0A9X8M8B1_9PSED</name>
<accession>A0A9X8M8B1</accession>
<organism evidence="1 2">
    <name type="scientific">Pseudomonas lutea</name>
    <dbReference type="NCBI Taxonomy" id="243924"/>
    <lineage>
        <taxon>Bacteria</taxon>
        <taxon>Pseudomonadati</taxon>
        <taxon>Pseudomonadota</taxon>
        <taxon>Gammaproteobacteria</taxon>
        <taxon>Pseudomonadales</taxon>
        <taxon>Pseudomonadaceae</taxon>
        <taxon>Pseudomonas</taxon>
    </lineage>
</organism>
<sequence length="40" mass="4465">MGSRSQVEIYNHMISAGIDHEKANKISLAHGKQETVRTNL</sequence>